<evidence type="ECO:0000256" key="1">
    <source>
        <dbReference type="SAM" id="MobiDB-lite"/>
    </source>
</evidence>
<dbReference type="EMBL" id="CP061799">
    <property type="protein sequence ID" value="QTA80630.1"/>
    <property type="molecule type" value="Genomic_DNA"/>
</dbReference>
<evidence type="ECO:0000313" key="2">
    <source>
        <dbReference type="EMBL" id="QTA80630.1"/>
    </source>
</evidence>
<sequence length="51" mass="5874">MDGADKLKKQKGFSEIRKPESVKTERVSGNKKNNPSFKRLRHEIADFIVNT</sequence>
<dbReference type="AlphaFoldDB" id="A0A975B8N6"/>
<feature type="region of interest" description="Disordered" evidence="1">
    <location>
        <begin position="1"/>
        <end position="37"/>
    </location>
</feature>
<protein>
    <submittedName>
        <fullName evidence="2">Uncharacterized protein</fullName>
    </submittedName>
</protein>
<keyword evidence="3" id="KW-1185">Reference proteome</keyword>
<gene>
    <name evidence="2" type="ORF">dnl_29410</name>
</gene>
<accession>A0A975B8N6</accession>
<proteinExistence type="predicted"/>
<organism evidence="2 3">
    <name type="scientific">Desulfonema limicola</name>
    <dbReference type="NCBI Taxonomy" id="45656"/>
    <lineage>
        <taxon>Bacteria</taxon>
        <taxon>Pseudomonadati</taxon>
        <taxon>Thermodesulfobacteriota</taxon>
        <taxon>Desulfobacteria</taxon>
        <taxon>Desulfobacterales</taxon>
        <taxon>Desulfococcaceae</taxon>
        <taxon>Desulfonema</taxon>
    </lineage>
</organism>
<name>A0A975B8N6_9BACT</name>
<reference evidence="2" key="1">
    <citation type="journal article" date="2021" name="Microb. Physiol.">
        <title>Proteogenomic Insights into the Physiology of Marine, Sulfate-Reducing, Filamentous Desulfonema limicola and Desulfonema magnum.</title>
        <authorList>
            <person name="Schnaars V."/>
            <person name="Wohlbrand L."/>
            <person name="Scheve S."/>
            <person name="Hinrichs C."/>
            <person name="Reinhardt R."/>
            <person name="Rabus R."/>
        </authorList>
    </citation>
    <scope>NUCLEOTIDE SEQUENCE</scope>
    <source>
        <strain evidence="2">5ac10</strain>
    </source>
</reference>
<dbReference type="Proteomes" id="UP000663720">
    <property type="component" value="Chromosome"/>
</dbReference>
<feature type="compositionally biased region" description="Basic and acidic residues" evidence="1">
    <location>
        <begin position="1"/>
        <end position="28"/>
    </location>
</feature>
<evidence type="ECO:0000313" key="3">
    <source>
        <dbReference type="Proteomes" id="UP000663720"/>
    </source>
</evidence>
<dbReference type="KEGG" id="dli:dnl_29410"/>